<feature type="compositionally biased region" description="Low complexity" evidence="1">
    <location>
        <begin position="193"/>
        <end position="205"/>
    </location>
</feature>
<feature type="region of interest" description="Disordered" evidence="1">
    <location>
        <begin position="158"/>
        <end position="224"/>
    </location>
</feature>
<accession>A0A6J4HFV8</accession>
<dbReference type="EMBL" id="CADCTG010000072">
    <property type="protein sequence ID" value="CAA9222016.1"/>
    <property type="molecule type" value="Genomic_DNA"/>
</dbReference>
<feature type="region of interest" description="Disordered" evidence="1">
    <location>
        <begin position="1"/>
        <end position="136"/>
    </location>
</feature>
<reference evidence="2" key="1">
    <citation type="submission" date="2020-02" db="EMBL/GenBank/DDBJ databases">
        <authorList>
            <person name="Meier V. D."/>
        </authorList>
    </citation>
    <scope>NUCLEOTIDE SEQUENCE</scope>
    <source>
        <strain evidence="2">AVDCRST_MAG08</strain>
    </source>
</reference>
<feature type="compositionally biased region" description="Gly residues" evidence="1">
    <location>
        <begin position="181"/>
        <end position="191"/>
    </location>
</feature>
<dbReference type="AlphaFoldDB" id="A0A6J4HFV8"/>
<feature type="non-terminal residue" evidence="2">
    <location>
        <position position="294"/>
    </location>
</feature>
<feature type="compositionally biased region" description="Basic and acidic residues" evidence="1">
    <location>
        <begin position="33"/>
        <end position="43"/>
    </location>
</feature>
<gene>
    <name evidence="2" type="ORF">AVDCRST_MAG08-658</name>
</gene>
<name>A0A6J4HFV8_9PROT</name>
<proteinExistence type="predicted"/>
<organism evidence="2">
    <name type="scientific">uncultured Acetobacteraceae bacterium</name>
    <dbReference type="NCBI Taxonomy" id="169975"/>
    <lineage>
        <taxon>Bacteria</taxon>
        <taxon>Pseudomonadati</taxon>
        <taxon>Pseudomonadota</taxon>
        <taxon>Alphaproteobacteria</taxon>
        <taxon>Acetobacterales</taxon>
        <taxon>Acetobacteraceae</taxon>
        <taxon>environmental samples</taxon>
    </lineage>
</organism>
<dbReference type="GO" id="GO:0016787">
    <property type="term" value="F:hydrolase activity"/>
    <property type="evidence" value="ECO:0007669"/>
    <property type="project" value="UniProtKB-KW"/>
</dbReference>
<sequence>GSTGHPGRRRHDDPPHRRAGGAPVRSAGVLPRPDARGAGREPRLAGIRRRARPRNGEAAPLHPVLPRPDAAAHDPGGHLRRQRQAPAGAAVLEHAQGRRLGARARRHRRRRGRDRLRDVHAPARGPRGLEHAAPGRALGADLPERALRFRPGGVRALVGGTREGVEPGHGGQRAADRRGGPGRPGPHGHGAGRPRAAGADAGAHARPLRGGTRARQHGGGAYGRPDPLALAGALPGDVHVLRLRPGAGGADAAALPGVPLRHGHAGLHRALPLAVRRARRAAGRRVPLHAAGRV</sequence>
<keyword evidence="2" id="KW-0378">Hydrolase</keyword>
<evidence type="ECO:0000256" key="1">
    <source>
        <dbReference type="SAM" id="MobiDB-lite"/>
    </source>
</evidence>
<protein>
    <submittedName>
        <fullName evidence="2">MBL-fold metallo-hydrolase superfamily</fullName>
    </submittedName>
</protein>
<evidence type="ECO:0000313" key="2">
    <source>
        <dbReference type="EMBL" id="CAA9222016.1"/>
    </source>
</evidence>
<feature type="compositionally biased region" description="Basic residues" evidence="1">
    <location>
        <begin position="100"/>
        <end position="114"/>
    </location>
</feature>
<feature type="non-terminal residue" evidence="2">
    <location>
        <position position="1"/>
    </location>
</feature>